<dbReference type="PANTHER" id="PTHR46348">
    <property type="entry name" value="DELETED IN LUNG AND ESOPHAGEAL CANCER PROTEIN 1"/>
    <property type="match status" value="1"/>
</dbReference>
<dbReference type="PANTHER" id="PTHR46348:SF1">
    <property type="entry name" value="DELETED IN LUNG AND ESOPHAGEAL CANCER PROTEIN 1"/>
    <property type="match status" value="1"/>
</dbReference>
<organism evidence="2 3">
    <name type="scientific">Haematococcus lacustris</name>
    <name type="common">Green alga</name>
    <name type="synonym">Haematococcus pluvialis</name>
    <dbReference type="NCBI Taxonomy" id="44745"/>
    <lineage>
        <taxon>Eukaryota</taxon>
        <taxon>Viridiplantae</taxon>
        <taxon>Chlorophyta</taxon>
        <taxon>core chlorophytes</taxon>
        <taxon>Chlorophyceae</taxon>
        <taxon>CS clade</taxon>
        <taxon>Chlamydomonadales</taxon>
        <taxon>Haematococcaceae</taxon>
        <taxon>Haematococcus</taxon>
    </lineage>
</organism>
<dbReference type="GO" id="GO:0005929">
    <property type="term" value="C:cilium"/>
    <property type="evidence" value="ECO:0007669"/>
    <property type="project" value="TreeGrafter"/>
</dbReference>
<feature type="non-terminal residue" evidence="2">
    <location>
        <position position="1"/>
    </location>
</feature>
<dbReference type="GO" id="GO:0008285">
    <property type="term" value="P:negative regulation of cell population proliferation"/>
    <property type="evidence" value="ECO:0007669"/>
    <property type="project" value="InterPro"/>
</dbReference>
<evidence type="ECO:0000313" key="3">
    <source>
        <dbReference type="Proteomes" id="UP000485058"/>
    </source>
</evidence>
<evidence type="ECO:0000313" key="2">
    <source>
        <dbReference type="EMBL" id="GFH19854.1"/>
    </source>
</evidence>
<feature type="region of interest" description="Disordered" evidence="1">
    <location>
        <begin position="143"/>
        <end position="165"/>
    </location>
</feature>
<dbReference type="EMBL" id="BLLF01001531">
    <property type="protein sequence ID" value="GFH19854.1"/>
    <property type="molecule type" value="Genomic_DNA"/>
</dbReference>
<dbReference type="AlphaFoldDB" id="A0A699ZM08"/>
<dbReference type="Proteomes" id="UP000485058">
    <property type="component" value="Unassembled WGS sequence"/>
</dbReference>
<evidence type="ECO:0000256" key="1">
    <source>
        <dbReference type="SAM" id="MobiDB-lite"/>
    </source>
</evidence>
<proteinExistence type="predicted"/>
<comment type="caution">
    <text evidence="2">The sequence shown here is derived from an EMBL/GenBank/DDBJ whole genome shotgun (WGS) entry which is preliminary data.</text>
</comment>
<name>A0A699ZM08_HAELA</name>
<sequence>HCLEAFAAVVTPRAVVNRPKVDLGITFVGVTARFSFTLKNLALLPLDFAWTVQGLRGSQNAGALPESVLDAEMKIRPEAGTLAAGQELDFTVRFTPQVTGQLTLFGVCYVEGAPLPTGFQVTTTARGLDVTYDLLSPQQHERWAAAQANPRVRKKREDVDNFQGM</sequence>
<dbReference type="InterPro" id="IPR033304">
    <property type="entry name" value="DLEC1"/>
</dbReference>
<feature type="non-terminal residue" evidence="2">
    <location>
        <position position="165"/>
    </location>
</feature>
<dbReference type="GO" id="GO:0005737">
    <property type="term" value="C:cytoplasm"/>
    <property type="evidence" value="ECO:0007669"/>
    <property type="project" value="TreeGrafter"/>
</dbReference>
<reference evidence="2 3" key="1">
    <citation type="submission" date="2020-02" db="EMBL/GenBank/DDBJ databases">
        <title>Draft genome sequence of Haematococcus lacustris strain NIES-144.</title>
        <authorList>
            <person name="Morimoto D."/>
            <person name="Nakagawa S."/>
            <person name="Yoshida T."/>
            <person name="Sawayama S."/>
        </authorList>
    </citation>
    <scope>NUCLEOTIDE SEQUENCE [LARGE SCALE GENOMIC DNA]</scope>
    <source>
        <strain evidence="2 3">NIES-144</strain>
    </source>
</reference>
<accession>A0A699ZM08</accession>
<protein>
    <submittedName>
        <fullName evidence="2">Uncharacterized protein</fullName>
    </submittedName>
</protein>
<dbReference type="GO" id="GO:0015631">
    <property type="term" value="F:tubulin binding"/>
    <property type="evidence" value="ECO:0007669"/>
    <property type="project" value="TreeGrafter"/>
</dbReference>
<dbReference type="InterPro" id="IPR013783">
    <property type="entry name" value="Ig-like_fold"/>
</dbReference>
<keyword evidence="3" id="KW-1185">Reference proteome</keyword>
<gene>
    <name evidence="2" type="ORF">HaLaN_16876</name>
</gene>
<dbReference type="Gene3D" id="2.60.40.10">
    <property type="entry name" value="Immunoglobulins"/>
    <property type="match status" value="1"/>
</dbReference>